<gene>
    <name evidence="1" type="ORF">Rhow_008113</name>
</gene>
<name>A0A402CJU0_RHOWR</name>
<organism evidence="1 2">
    <name type="scientific">Rhodococcus wratislaviensis</name>
    <name type="common">Tsukamurella wratislaviensis</name>
    <dbReference type="NCBI Taxonomy" id="44752"/>
    <lineage>
        <taxon>Bacteria</taxon>
        <taxon>Bacillati</taxon>
        <taxon>Actinomycetota</taxon>
        <taxon>Actinomycetes</taxon>
        <taxon>Mycobacteriales</taxon>
        <taxon>Nocardiaceae</taxon>
        <taxon>Rhodococcus</taxon>
    </lineage>
</organism>
<reference evidence="1 2" key="1">
    <citation type="submission" date="2018-11" db="EMBL/GenBank/DDBJ databases">
        <title>Microbial catabolism of amino acid.</title>
        <authorList>
            <person name="Hibi M."/>
            <person name="Ogawa J."/>
        </authorList>
    </citation>
    <scope>NUCLEOTIDE SEQUENCE [LARGE SCALE GENOMIC DNA]</scope>
    <source>
        <strain evidence="1 2">C31-06</strain>
    </source>
</reference>
<dbReference type="AlphaFoldDB" id="A0A402CJU0"/>
<dbReference type="EMBL" id="BHYM01000080">
    <property type="protein sequence ID" value="GCE43815.1"/>
    <property type="molecule type" value="Genomic_DNA"/>
</dbReference>
<accession>A0A402CJU0</accession>
<dbReference type="Proteomes" id="UP000287519">
    <property type="component" value="Unassembled WGS sequence"/>
</dbReference>
<sequence>MSVDSDRIRLRFGGKIVSIPDSAAAEVSHLLESEKSAANQLPGDLDEQGRVVLIRRLVREGLLTICPPSDPAPDTVAPLRDSNH</sequence>
<comment type="caution">
    <text evidence="1">The sequence shown here is derived from an EMBL/GenBank/DDBJ whole genome shotgun (WGS) entry which is preliminary data.</text>
</comment>
<keyword evidence="2" id="KW-1185">Reference proteome</keyword>
<evidence type="ECO:0000313" key="2">
    <source>
        <dbReference type="Proteomes" id="UP000287519"/>
    </source>
</evidence>
<proteinExistence type="predicted"/>
<protein>
    <submittedName>
        <fullName evidence="1">Uncharacterized protein</fullName>
    </submittedName>
</protein>
<evidence type="ECO:0000313" key="1">
    <source>
        <dbReference type="EMBL" id="GCE43815.1"/>
    </source>
</evidence>